<feature type="transmembrane region" description="Helical" evidence="1">
    <location>
        <begin position="55"/>
        <end position="73"/>
    </location>
</feature>
<dbReference type="Proteomes" id="UP001459204">
    <property type="component" value="Unassembled WGS sequence"/>
</dbReference>
<reference evidence="2 3" key="1">
    <citation type="submission" date="2024-04" db="EMBL/GenBank/DDBJ databases">
        <title>Draft genome sequence of Pseudoxanthomonas putridarboris WD12.</title>
        <authorList>
            <person name="Oh J."/>
        </authorList>
    </citation>
    <scope>NUCLEOTIDE SEQUENCE [LARGE SCALE GENOMIC DNA]</scope>
    <source>
        <strain evidence="2 3">WD12</strain>
    </source>
</reference>
<proteinExistence type="predicted"/>
<keyword evidence="1" id="KW-0812">Transmembrane</keyword>
<dbReference type="RefSeq" id="WP_341724763.1">
    <property type="nucleotide sequence ID" value="NZ_JBBWWT010000002.1"/>
</dbReference>
<evidence type="ECO:0000256" key="1">
    <source>
        <dbReference type="SAM" id="Phobius"/>
    </source>
</evidence>
<gene>
    <name evidence="2" type="ORF">AAD027_04125</name>
</gene>
<keyword evidence="1" id="KW-0472">Membrane</keyword>
<evidence type="ECO:0000313" key="3">
    <source>
        <dbReference type="Proteomes" id="UP001459204"/>
    </source>
</evidence>
<evidence type="ECO:0008006" key="4">
    <source>
        <dbReference type="Google" id="ProtNLM"/>
    </source>
</evidence>
<organism evidence="2 3">
    <name type="scientific">Pseudoxanthomonas putridarboris</name>
    <dbReference type="NCBI Taxonomy" id="752605"/>
    <lineage>
        <taxon>Bacteria</taxon>
        <taxon>Pseudomonadati</taxon>
        <taxon>Pseudomonadota</taxon>
        <taxon>Gammaproteobacteria</taxon>
        <taxon>Lysobacterales</taxon>
        <taxon>Lysobacteraceae</taxon>
        <taxon>Pseudoxanthomonas</taxon>
    </lineage>
</organism>
<evidence type="ECO:0000313" key="2">
    <source>
        <dbReference type="EMBL" id="MEL1263561.1"/>
    </source>
</evidence>
<name>A0ABU9IX48_9GAMM</name>
<keyword evidence="1" id="KW-1133">Transmembrane helix</keyword>
<comment type="caution">
    <text evidence="2">The sequence shown here is derived from an EMBL/GenBank/DDBJ whole genome shotgun (WGS) entry which is preliminary data.</text>
</comment>
<accession>A0ABU9IX48</accession>
<sequence length="242" mass="25469">MPDSRIPNPLPRDWSDAFAALPLETPPPDAWAALSARLPPRPAGTPVRQRRLRRIALAAALALAALLPAWWLGQPAPTPADPAVAIRATAPDSGTVPASSLPPAPDAMTASAVADPPARVVTMPVEKAPRATHRDVPAIAAAAPSDPLDALYAESAQLEAVLAQLPEARMANAAAEALSAGLHDRVASIDVALSQPALPSDTQADLWRRRVDALRQLTGVETTQRWQLARGDVNNRPDTAIY</sequence>
<dbReference type="EMBL" id="JBBWWT010000002">
    <property type="protein sequence ID" value="MEL1263561.1"/>
    <property type="molecule type" value="Genomic_DNA"/>
</dbReference>
<keyword evidence="3" id="KW-1185">Reference proteome</keyword>
<protein>
    <recommendedName>
        <fullName evidence="4">Meckel syndrome type 1 protein</fullName>
    </recommendedName>
</protein>